<accession>A0AAX4FSM3</accession>
<evidence type="ECO:0000313" key="3">
    <source>
        <dbReference type="Proteomes" id="UP001305652"/>
    </source>
</evidence>
<gene>
    <name evidence="2" type="ORF">R6Y96_06055</name>
</gene>
<dbReference type="RefSeq" id="WP_318620332.1">
    <property type="nucleotide sequence ID" value="NZ_CP137642.1"/>
</dbReference>
<dbReference type="AlphaFoldDB" id="A0AAX4FSM3"/>
<dbReference type="Proteomes" id="UP001305652">
    <property type="component" value="Chromosome"/>
</dbReference>
<dbReference type="GeneID" id="85732702"/>
<evidence type="ECO:0000313" key="2">
    <source>
        <dbReference type="EMBL" id="WOX56885.1"/>
    </source>
</evidence>
<evidence type="ECO:0000256" key="1">
    <source>
        <dbReference type="SAM" id="MobiDB-lite"/>
    </source>
</evidence>
<organism evidence="2 3">
    <name type="scientific">Methanoculleus receptaculi</name>
    <dbReference type="NCBI Taxonomy" id="394967"/>
    <lineage>
        <taxon>Archaea</taxon>
        <taxon>Methanobacteriati</taxon>
        <taxon>Methanobacteriota</taxon>
        <taxon>Stenosarchaea group</taxon>
        <taxon>Methanomicrobia</taxon>
        <taxon>Methanomicrobiales</taxon>
        <taxon>Methanomicrobiaceae</taxon>
        <taxon>Methanoculleus</taxon>
    </lineage>
</organism>
<dbReference type="EMBL" id="CP137642">
    <property type="protein sequence ID" value="WOX56885.1"/>
    <property type="molecule type" value="Genomic_DNA"/>
</dbReference>
<keyword evidence="3" id="KW-1185">Reference proteome</keyword>
<reference evidence="2 3" key="1">
    <citation type="submission" date="2023-10" db="EMBL/GenBank/DDBJ databases">
        <title>The complete genome sequence of Methanoculleus receptaculi DSM 18860.</title>
        <authorList>
            <person name="Lai S.-J."/>
            <person name="You Y.-T."/>
            <person name="Chen S.-C."/>
        </authorList>
    </citation>
    <scope>NUCLEOTIDE SEQUENCE [LARGE SCALE GENOMIC DNA]</scope>
    <source>
        <strain evidence="2 3">DSM 18860</strain>
    </source>
</reference>
<name>A0AAX4FSM3_9EURY</name>
<dbReference type="KEGG" id="mrc:R6Y96_06055"/>
<sequence length="102" mass="11815">MEDWVRAWLEERRSQGETCLEIKYIQNKPYVYRSSSVYDRTTKSPKKVGTYPGRLTKEPGLIPKGSRGSRPLPSFRTVRGYGNAALMREEFTDLLQKCRVVV</sequence>
<protein>
    <submittedName>
        <fullName evidence="2">Uncharacterized protein</fullName>
    </submittedName>
</protein>
<feature type="region of interest" description="Disordered" evidence="1">
    <location>
        <begin position="41"/>
        <end position="74"/>
    </location>
</feature>
<proteinExistence type="predicted"/>